<feature type="region of interest" description="Disordered" evidence="6">
    <location>
        <begin position="268"/>
        <end position="300"/>
    </location>
</feature>
<evidence type="ECO:0000256" key="6">
    <source>
        <dbReference type="SAM" id="MobiDB-lite"/>
    </source>
</evidence>
<feature type="compositionally biased region" description="Basic and acidic residues" evidence="6">
    <location>
        <begin position="275"/>
        <end position="286"/>
    </location>
</feature>
<evidence type="ECO:0000313" key="9">
    <source>
        <dbReference type="Proteomes" id="UP000760472"/>
    </source>
</evidence>
<dbReference type="Pfam" id="PF04085">
    <property type="entry name" value="MreC"/>
    <property type="match status" value="1"/>
</dbReference>
<dbReference type="InterPro" id="IPR055342">
    <property type="entry name" value="MreC_beta-barrel_core"/>
</dbReference>
<dbReference type="InterPro" id="IPR042175">
    <property type="entry name" value="Cell/Rod_MreC_2"/>
</dbReference>
<dbReference type="PIRSF" id="PIRSF038471">
    <property type="entry name" value="MreC"/>
    <property type="match status" value="1"/>
</dbReference>
<evidence type="ECO:0000313" key="8">
    <source>
        <dbReference type="EMBL" id="MBN0988795.1"/>
    </source>
</evidence>
<evidence type="ECO:0000256" key="5">
    <source>
        <dbReference type="PIRNR" id="PIRNR038471"/>
    </source>
</evidence>
<protein>
    <recommendedName>
        <fullName evidence="2 5">Cell shape-determining protein MreC</fullName>
    </recommendedName>
    <alternativeName>
        <fullName evidence="4 5">Cell shape protein MreC</fullName>
    </alternativeName>
</protein>
<accession>A0ABS2WAQ1</accession>
<dbReference type="NCBIfam" id="TIGR00219">
    <property type="entry name" value="mreC"/>
    <property type="match status" value="1"/>
</dbReference>
<dbReference type="InterPro" id="IPR042177">
    <property type="entry name" value="Cell/Rod_1"/>
</dbReference>
<dbReference type="Proteomes" id="UP000760472">
    <property type="component" value="Unassembled WGS sequence"/>
</dbReference>
<comment type="function">
    <text evidence="5">Involved in formation and maintenance of cell shape.</text>
</comment>
<evidence type="ECO:0000259" key="7">
    <source>
        <dbReference type="Pfam" id="PF04085"/>
    </source>
</evidence>
<evidence type="ECO:0000256" key="2">
    <source>
        <dbReference type="ARBA" id="ARBA00013855"/>
    </source>
</evidence>
<dbReference type="Gene3D" id="2.40.10.350">
    <property type="entry name" value="Rod shape-determining protein MreC, domain 2"/>
    <property type="match status" value="1"/>
</dbReference>
<evidence type="ECO:0000256" key="4">
    <source>
        <dbReference type="ARBA" id="ARBA00032089"/>
    </source>
</evidence>
<sequence>MFSNGSLRARFVVLLLLSLVLIVLDLKWASMHQTRSYLSLLITPLQWIVDTPAQVADDLSDVLVTRSQLADENRRLRQEALLLKQRVQQVSALTAENVRLRELLNGRQRLEQDVFLTELIGVNPDPFQHQIILNRGSEDHAYVGQAVLDSGGIMGQVVEVSHYTSRAMLITDSRHAIPVEVNRNGFRSIALGNGSVNQLELVHVPDTADIREGDLLVSSGLGGRFPRGYPVAKVVSVQRDPGEPFALVKAEPAAMLNKSRHILLVDMPQAPELPPEDKPLHTEKLKPQQAGIDVQESEGE</sequence>
<dbReference type="EMBL" id="JAFFZP010000027">
    <property type="protein sequence ID" value="MBN0988795.1"/>
    <property type="molecule type" value="Genomic_DNA"/>
</dbReference>
<dbReference type="Gene3D" id="2.40.10.340">
    <property type="entry name" value="Rod shape-determining protein MreC, domain 1"/>
    <property type="match status" value="1"/>
</dbReference>
<evidence type="ECO:0000256" key="3">
    <source>
        <dbReference type="ARBA" id="ARBA00022960"/>
    </source>
</evidence>
<feature type="domain" description="Rod shape-determining protein MreC beta-barrel core" evidence="7">
    <location>
        <begin position="120"/>
        <end position="265"/>
    </location>
</feature>
<comment type="similarity">
    <text evidence="1 5">Belongs to the MreC family.</text>
</comment>
<dbReference type="PANTHER" id="PTHR34138:SF1">
    <property type="entry name" value="CELL SHAPE-DETERMINING PROTEIN MREC"/>
    <property type="match status" value="1"/>
</dbReference>
<name>A0ABS2WAQ1_9GAMM</name>
<organism evidence="8 9">
    <name type="scientific">Amphritea pacifica</name>
    <dbReference type="NCBI Taxonomy" id="2811233"/>
    <lineage>
        <taxon>Bacteria</taxon>
        <taxon>Pseudomonadati</taxon>
        <taxon>Pseudomonadota</taxon>
        <taxon>Gammaproteobacteria</taxon>
        <taxon>Oceanospirillales</taxon>
        <taxon>Oceanospirillaceae</taxon>
        <taxon>Amphritea</taxon>
    </lineage>
</organism>
<evidence type="ECO:0000256" key="1">
    <source>
        <dbReference type="ARBA" id="ARBA00009369"/>
    </source>
</evidence>
<dbReference type="InterPro" id="IPR007221">
    <property type="entry name" value="MreC"/>
</dbReference>
<gene>
    <name evidence="8" type="primary">mreC</name>
    <name evidence="8" type="ORF">JW498_15600</name>
</gene>
<comment type="caution">
    <text evidence="8">The sequence shown here is derived from an EMBL/GenBank/DDBJ whole genome shotgun (WGS) entry which is preliminary data.</text>
</comment>
<keyword evidence="3 5" id="KW-0133">Cell shape</keyword>
<proteinExistence type="inferred from homology"/>
<reference evidence="8 9" key="1">
    <citation type="submission" date="2021-02" db="EMBL/GenBank/DDBJ databases">
        <title>A novel species of genus Amphritea isolated from a fishpond in China.</title>
        <authorList>
            <person name="Lu H."/>
        </authorList>
    </citation>
    <scope>NUCLEOTIDE SEQUENCE [LARGE SCALE GENOMIC DNA]</scope>
    <source>
        <strain evidence="8 9">RP18W</strain>
    </source>
</reference>
<dbReference type="PANTHER" id="PTHR34138">
    <property type="entry name" value="CELL SHAPE-DETERMINING PROTEIN MREC"/>
    <property type="match status" value="1"/>
</dbReference>
<keyword evidence="9" id="KW-1185">Reference proteome</keyword>